<proteinExistence type="predicted"/>
<dbReference type="Proteomes" id="UP000202583">
    <property type="component" value="Segment"/>
</dbReference>
<dbReference type="GeneID" id="26634611"/>
<dbReference type="KEGG" id="vg:26634611"/>
<evidence type="ECO:0000313" key="1">
    <source>
        <dbReference type="EMBL" id="BAS04942.1"/>
    </source>
</evidence>
<evidence type="ECO:0000313" key="2">
    <source>
        <dbReference type="Proteomes" id="UP000202583"/>
    </source>
</evidence>
<dbReference type="Pfam" id="PF23772">
    <property type="entry name" value="Phage_g100"/>
    <property type="match status" value="1"/>
</dbReference>
<organism evidence="1 2">
    <name type="scientific">Ralstonia phage RSF1</name>
    <dbReference type="NCBI Taxonomy" id="1689679"/>
    <lineage>
        <taxon>Viruses</taxon>
        <taxon>Duplodnaviria</taxon>
        <taxon>Heunggongvirae</taxon>
        <taxon>Uroviricota</taxon>
        <taxon>Caudoviricetes</taxon>
        <taxon>Chimalliviridae</taxon>
        <taxon>Chiangmaivirus</taxon>
        <taxon>Chiangmaivirus RSF1</taxon>
    </lineage>
</organism>
<sequence>MATKAGRAKFEDVKKGAKLYFVNGFNFSRDIVKLFVTSGYERSVETEDAAFPDTYEWFEAIEMDGRKKTSYVHSHHFSDVGIDTPFAKAEPATSSLYPEAKQAFFISEWHALQYIRRLDRLYNRRPAIASHHGSKRKTQLRTRQINLEHAKRASEEEWAAHDETFALAP</sequence>
<dbReference type="InterPro" id="IPR057112">
    <property type="entry name" value="Phage_g100"/>
</dbReference>
<dbReference type="RefSeq" id="YP_009207954.1">
    <property type="nucleotide sequence ID" value="NC_028899.1"/>
</dbReference>
<keyword evidence="2" id="KW-1185">Reference proteome</keyword>
<dbReference type="EMBL" id="AP014927">
    <property type="protein sequence ID" value="BAS04942.1"/>
    <property type="molecule type" value="Genomic_DNA"/>
</dbReference>
<dbReference type="OrthoDB" id="33989at10239"/>
<name>A0A0K2QQT3_9CAUD</name>
<protein>
    <submittedName>
        <fullName evidence="1">Uncharacterized protein</fullName>
    </submittedName>
</protein>
<reference evidence="1 2" key="1">
    <citation type="submission" date="2015-07" db="EMBL/GenBank/DDBJ databases">
        <title>Two Asian jumbo phage RSL2 and RSF1 infecting the phytopathogen Ralstonia solanacearum share common features related to the phi-KZ-like phages.</title>
        <authorList>
            <person name="Kawasaki T."/>
            <person name="Fujie M."/>
            <person name="Chatchawankanphanich O."/>
            <person name="Ogata H."/>
            <person name="Yamada T."/>
        </authorList>
    </citation>
    <scope>NUCLEOTIDE SEQUENCE [LARGE SCALE GENOMIC DNA]</scope>
    <source>
        <strain evidence="1 2">RSF1</strain>
    </source>
</reference>
<accession>A0A0K2QQT3</accession>